<protein>
    <submittedName>
        <fullName evidence="1">Protein AB21</fullName>
    </submittedName>
</protein>
<dbReference type="PDBsum" id="6FPD"/>
<name>A0A384E160_AGABI</name>
<accession>A0A384E160</accession>
<sequence length="208" mass="22539">SSNAIDFPFAHEDVVQKTVDDVRTLSNMSAAADQGVHDVNHSSKTLAERYKDDITALAVLPPRVDEFAKSFNDILWAGRTSATHGVSRITDFVDVTVVGIVEDIKTPEDRDEAVIELNAIAGQKSKPVDGFPGATRRLDGIWNTSSTDAANIAKVLAEATDIEKTVKELTTAFSPAKAGYKKVQEALRAYASSITKLAAALEHHHHHH</sequence>
<proteinExistence type="evidence at protein level"/>
<dbReference type="AlphaFoldDB" id="A0A384E160"/>
<organism evidence="1">
    <name type="scientific">Agaricus bisporus</name>
    <name type="common">White button mushroom</name>
    <dbReference type="NCBI Taxonomy" id="5341"/>
    <lineage>
        <taxon>Eukaryota</taxon>
        <taxon>Fungi</taxon>
        <taxon>Dikarya</taxon>
        <taxon>Basidiomycota</taxon>
        <taxon>Agaricomycotina</taxon>
        <taxon>Agaricomycetes</taxon>
        <taxon>Agaricomycetidae</taxon>
        <taxon>Agaricales</taxon>
        <taxon>Agaricineae</taxon>
        <taxon>Agaricaceae</taxon>
        <taxon>Agaricus</taxon>
    </lineage>
</organism>
<dbReference type="PDB" id="6FPD">
    <property type="method" value="X-ray"/>
    <property type="resolution" value="2.50 A"/>
    <property type="chains" value="A=1-208"/>
</dbReference>
<evidence type="ECO:0007829" key="2">
    <source>
        <dbReference type="PDB" id="6FPD"/>
    </source>
</evidence>
<evidence type="ECO:0000313" key="1">
    <source>
        <dbReference type="PDB" id="6FPD"/>
    </source>
</evidence>
<keyword evidence="1 2" id="KW-0002">3D-structure</keyword>
<reference evidence="1 2" key="1">
    <citation type="journal article" date="2018" name="Proteins">
        <title>Structure and properties of AB21, a novel Agaricus bisporus protein with structural relation to bacterial pore-forming toxins.</title>
        <authorList>
            <person name="Komarek J."/>
            <person name="Ivanov Kavkova E."/>
            <person name="Houser J."/>
            <person name="Horackova A."/>
            <person name="Zdanska J."/>
            <person name="Demo G."/>
            <person name="Wimmerova M."/>
        </authorList>
    </citation>
    <scope>X-RAY CRYSTALLOGRAPHY (2.50 ANGSTROMS)</scope>
</reference>
<dbReference type="Gene3D" id="2.30.30.760">
    <property type="match status" value="1"/>
</dbReference>
<dbReference type="SMR" id="A0A384E160"/>